<dbReference type="SUPFAM" id="SSF47384">
    <property type="entry name" value="Homodimeric domain of signal transducing histidine kinase"/>
    <property type="match status" value="1"/>
</dbReference>
<protein>
    <recommendedName>
        <fullName evidence="2">histidine kinase</fullName>
        <ecNumber evidence="2">2.7.13.3</ecNumber>
    </recommendedName>
</protein>
<dbReference type="PANTHER" id="PTHR42878">
    <property type="entry name" value="TWO-COMPONENT HISTIDINE KINASE"/>
    <property type="match status" value="1"/>
</dbReference>
<dbReference type="EC" id="2.7.13.3" evidence="2"/>
<dbReference type="InterPro" id="IPR050351">
    <property type="entry name" value="BphY/WalK/GraS-like"/>
</dbReference>
<dbReference type="InterPro" id="IPR036890">
    <property type="entry name" value="HATPase_C_sf"/>
</dbReference>
<comment type="caution">
    <text evidence="9">The sequence shown here is derived from an EMBL/GenBank/DDBJ whole genome shotgun (WGS) entry which is preliminary data.</text>
</comment>
<keyword evidence="3" id="KW-0597">Phosphoprotein</keyword>
<organism evidence="9 10">
    <name type="scientific">Sphingomonas ginkgonis</name>
    <dbReference type="NCBI Taxonomy" id="2315330"/>
    <lineage>
        <taxon>Bacteria</taxon>
        <taxon>Pseudomonadati</taxon>
        <taxon>Pseudomonadota</taxon>
        <taxon>Alphaproteobacteria</taxon>
        <taxon>Sphingomonadales</taxon>
        <taxon>Sphingomonadaceae</taxon>
        <taxon>Sphingomonas</taxon>
    </lineage>
</organism>
<dbReference type="Gene3D" id="3.30.565.10">
    <property type="entry name" value="Histidine kinase-like ATPase, C-terminal domain"/>
    <property type="match status" value="1"/>
</dbReference>
<dbReference type="GO" id="GO:0000156">
    <property type="term" value="F:phosphorelay response regulator activity"/>
    <property type="evidence" value="ECO:0007669"/>
    <property type="project" value="TreeGrafter"/>
</dbReference>
<keyword evidence="7" id="KW-0472">Membrane</keyword>
<accession>A0A3R9WRZ9</accession>
<dbReference type="InterPro" id="IPR003594">
    <property type="entry name" value="HATPase_dom"/>
</dbReference>
<feature type="coiled-coil region" evidence="6">
    <location>
        <begin position="188"/>
        <end position="222"/>
    </location>
</feature>
<keyword evidence="5" id="KW-0418">Kinase</keyword>
<dbReference type="Gene3D" id="1.10.287.130">
    <property type="match status" value="1"/>
</dbReference>
<proteinExistence type="predicted"/>
<dbReference type="GO" id="GO:0007234">
    <property type="term" value="P:osmosensory signaling via phosphorelay pathway"/>
    <property type="evidence" value="ECO:0007669"/>
    <property type="project" value="TreeGrafter"/>
</dbReference>
<dbReference type="PROSITE" id="PS50109">
    <property type="entry name" value="HIS_KIN"/>
    <property type="match status" value="1"/>
</dbReference>
<feature type="domain" description="Histidine kinase" evidence="8">
    <location>
        <begin position="291"/>
        <end position="526"/>
    </location>
</feature>
<evidence type="ECO:0000313" key="10">
    <source>
        <dbReference type="Proteomes" id="UP000274661"/>
    </source>
</evidence>
<dbReference type="PRINTS" id="PR00344">
    <property type="entry name" value="BCTRLSENSOR"/>
</dbReference>
<evidence type="ECO:0000259" key="8">
    <source>
        <dbReference type="PROSITE" id="PS50109"/>
    </source>
</evidence>
<comment type="catalytic activity">
    <reaction evidence="1">
        <text>ATP + protein L-histidine = ADP + protein N-phospho-L-histidine.</text>
        <dbReference type="EC" id="2.7.13.3"/>
    </reaction>
</comment>
<dbReference type="CDD" id="cd00082">
    <property type="entry name" value="HisKA"/>
    <property type="match status" value="1"/>
</dbReference>
<dbReference type="InterPro" id="IPR003661">
    <property type="entry name" value="HisK_dim/P_dom"/>
</dbReference>
<evidence type="ECO:0000256" key="7">
    <source>
        <dbReference type="SAM" id="Phobius"/>
    </source>
</evidence>
<dbReference type="GO" id="GO:0000155">
    <property type="term" value="F:phosphorelay sensor kinase activity"/>
    <property type="evidence" value="ECO:0007669"/>
    <property type="project" value="InterPro"/>
</dbReference>
<dbReference type="PANTHER" id="PTHR42878:SF15">
    <property type="entry name" value="BACTERIOPHYTOCHROME"/>
    <property type="match status" value="1"/>
</dbReference>
<dbReference type="GO" id="GO:0030295">
    <property type="term" value="F:protein kinase activator activity"/>
    <property type="evidence" value="ECO:0007669"/>
    <property type="project" value="TreeGrafter"/>
</dbReference>
<evidence type="ECO:0000256" key="3">
    <source>
        <dbReference type="ARBA" id="ARBA00022553"/>
    </source>
</evidence>
<evidence type="ECO:0000313" key="9">
    <source>
        <dbReference type="EMBL" id="RST30409.1"/>
    </source>
</evidence>
<name>A0A3R9WRZ9_9SPHN</name>
<dbReference type="FunFam" id="3.30.565.10:FF:000006">
    <property type="entry name" value="Sensor histidine kinase WalK"/>
    <property type="match status" value="1"/>
</dbReference>
<dbReference type="Proteomes" id="UP000274661">
    <property type="component" value="Unassembled WGS sequence"/>
</dbReference>
<dbReference type="OrthoDB" id="9808408at2"/>
<evidence type="ECO:0000256" key="2">
    <source>
        <dbReference type="ARBA" id="ARBA00012438"/>
    </source>
</evidence>
<keyword evidence="10" id="KW-1185">Reference proteome</keyword>
<feature type="transmembrane region" description="Helical" evidence="7">
    <location>
        <begin position="226"/>
        <end position="246"/>
    </location>
</feature>
<dbReference type="InterPro" id="IPR004358">
    <property type="entry name" value="Sig_transdc_His_kin-like_C"/>
</dbReference>
<dbReference type="InterPro" id="IPR007891">
    <property type="entry name" value="CHASE3"/>
</dbReference>
<keyword evidence="7" id="KW-0812">Transmembrane</keyword>
<dbReference type="InterPro" id="IPR036097">
    <property type="entry name" value="HisK_dim/P_sf"/>
</dbReference>
<evidence type="ECO:0000256" key="4">
    <source>
        <dbReference type="ARBA" id="ARBA00022679"/>
    </source>
</evidence>
<dbReference type="Pfam" id="PF05227">
    <property type="entry name" value="CHASE3"/>
    <property type="match status" value="1"/>
</dbReference>
<keyword evidence="7" id="KW-1133">Transmembrane helix</keyword>
<sequence>MANPASCAYSGRNRCCPPGPEPFRPGAVRARTRGTSSLLDRLNDRLFNRLALVGLLAGFLLLIIAFVTVLASSSSSQRATGWVRHTYQVKDTLNRTALAIERTETATRGYLLAPSPLRVVTAHRNAGLVLPGVDRLKELTQDNPGQQRQIALLRAKMADQLATDIDMLRRAVAGDLAGAREEFAERVKVRQIDQIRALEAQIEDAENRLLVQRQAVEQERRNQLNLILALLGLLMMVLGAATFVIVRRYTRDLTRTRDRLNLLNADLEGEVGRRTADLTRANEEIQRFAYIVSHDLRSPLVNVLGFTAELEQANKAIGGLVERAEQEAPQLLTEDVRFAREDLPEAIGFIRSSTQKMDRLINAILKLSREGRRNLSPQPLAMDAVMSEIVASLEQRLAAKEAEVRIEAPLPDLVSDRIAIEQIFSNLLENAVKYSDQERAPRIVVWGRRERERLIYEVEDNGRGIDPRDHSRIFDLFRRSGQQDQAGEGIGLAHVRALIYRLGGLIDVNSELGRGSTFTVRLPAEFKDEGDKK</sequence>
<dbReference type="EMBL" id="RWJF01000001">
    <property type="protein sequence ID" value="RST30409.1"/>
    <property type="molecule type" value="Genomic_DNA"/>
</dbReference>
<dbReference type="Pfam" id="PF00512">
    <property type="entry name" value="HisKA"/>
    <property type="match status" value="1"/>
</dbReference>
<dbReference type="InterPro" id="IPR005467">
    <property type="entry name" value="His_kinase_dom"/>
</dbReference>
<dbReference type="SMART" id="SM00387">
    <property type="entry name" value="HATPase_c"/>
    <property type="match status" value="1"/>
</dbReference>
<evidence type="ECO:0000256" key="5">
    <source>
        <dbReference type="ARBA" id="ARBA00022777"/>
    </source>
</evidence>
<evidence type="ECO:0000256" key="6">
    <source>
        <dbReference type="SAM" id="Coils"/>
    </source>
</evidence>
<dbReference type="SMART" id="SM00388">
    <property type="entry name" value="HisKA"/>
    <property type="match status" value="1"/>
</dbReference>
<gene>
    <name evidence="9" type="ORF">HMF7854_05900</name>
</gene>
<dbReference type="Pfam" id="PF02518">
    <property type="entry name" value="HATPase_c"/>
    <property type="match status" value="1"/>
</dbReference>
<keyword evidence="6" id="KW-0175">Coiled coil</keyword>
<keyword evidence="4" id="KW-0808">Transferase</keyword>
<reference evidence="9 10" key="1">
    <citation type="submission" date="2018-12" db="EMBL/GenBank/DDBJ databases">
        <title>Sphingomonas sp. HMF7854 Genome sequencing and assembly.</title>
        <authorList>
            <person name="Cha I."/>
            <person name="Kang H."/>
            <person name="Kim H."/>
            <person name="Kang J."/>
            <person name="Joh K."/>
        </authorList>
    </citation>
    <scope>NUCLEOTIDE SEQUENCE [LARGE SCALE GENOMIC DNA]</scope>
    <source>
        <strain evidence="9 10">HMF7854</strain>
    </source>
</reference>
<dbReference type="AlphaFoldDB" id="A0A3R9WRZ9"/>
<feature type="transmembrane region" description="Helical" evidence="7">
    <location>
        <begin position="50"/>
        <end position="71"/>
    </location>
</feature>
<evidence type="ECO:0000256" key="1">
    <source>
        <dbReference type="ARBA" id="ARBA00000085"/>
    </source>
</evidence>
<dbReference type="SUPFAM" id="SSF55874">
    <property type="entry name" value="ATPase domain of HSP90 chaperone/DNA topoisomerase II/histidine kinase"/>
    <property type="match status" value="1"/>
</dbReference>